<dbReference type="PANTHER" id="PTHR18460:SF3">
    <property type="entry name" value="TELO2-INTERACTING PROTEIN 1 HOMOLOG"/>
    <property type="match status" value="1"/>
</dbReference>
<dbReference type="InterPro" id="IPR057566">
    <property type="entry name" value="TPR_TTI1_N"/>
</dbReference>
<evidence type="ECO:0000259" key="2">
    <source>
        <dbReference type="Pfam" id="PF24181"/>
    </source>
</evidence>
<dbReference type="GO" id="GO:0005737">
    <property type="term" value="C:cytoplasm"/>
    <property type="evidence" value="ECO:0007669"/>
    <property type="project" value="TreeGrafter"/>
</dbReference>
<dbReference type="SUPFAM" id="SSF48371">
    <property type="entry name" value="ARM repeat"/>
    <property type="match status" value="1"/>
</dbReference>
<feature type="domain" description="TTI1 N-terminal TPR" evidence="1">
    <location>
        <begin position="211"/>
        <end position="467"/>
    </location>
</feature>
<evidence type="ECO:0000313" key="3">
    <source>
        <dbReference type="EMBL" id="KAK6947182.1"/>
    </source>
</evidence>
<evidence type="ECO:0000259" key="1">
    <source>
        <dbReference type="Pfam" id="PF24173"/>
    </source>
</evidence>
<dbReference type="InterPro" id="IPR016024">
    <property type="entry name" value="ARM-type_fold"/>
</dbReference>
<comment type="caution">
    <text evidence="3">The sequence shown here is derived from an EMBL/GenBank/DDBJ whole genome shotgun (WGS) entry which is preliminary data.</text>
</comment>
<dbReference type="Pfam" id="PF21547">
    <property type="entry name" value="TTI1"/>
    <property type="match status" value="1"/>
</dbReference>
<organism evidence="3 4">
    <name type="scientific">Dillenia turbinata</name>
    <dbReference type="NCBI Taxonomy" id="194707"/>
    <lineage>
        <taxon>Eukaryota</taxon>
        <taxon>Viridiplantae</taxon>
        <taxon>Streptophyta</taxon>
        <taxon>Embryophyta</taxon>
        <taxon>Tracheophyta</taxon>
        <taxon>Spermatophyta</taxon>
        <taxon>Magnoliopsida</taxon>
        <taxon>eudicotyledons</taxon>
        <taxon>Gunneridae</taxon>
        <taxon>Pentapetalae</taxon>
        <taxon>Dilleniales</taxon>
        <taxon>Dilleniaceae</taxon>
        <taxon>Dillenia</taxon>
    </lineage>
</organism>
<accession>A0AAN8WF20</accession>
<dbReference type="EMBL" id="JBAMMX010000001">
    <property type="protein sequence ID" value="KAK6947182.1"/>
    <property type="molecule type" value="Genomic_DNA"/>
</dbReference>
<feature type="domain" description="TTI1 C-terminal TPR" evidence="2">
    <location>
        <begin position="1111"/>
        <end position="1277"/>
    </location>
</feature>
<dbReference type="Pfam" id="PF24173">
    <property type="entry name" value="TPR_TTI1_N"/>
    <property type="match status" value="1"/>
</dbReference>
<keyword evidence="4" id="KW-1185">Reference proteome</keyword>
<name>A0AAN8WF20_9MAGN</name>
<proteinExistence type="predicted"/>
<dbReference type="InterPro" id="IPR049362">
    <property type="entry name" value="TTI1_rpt"/>
</dbReference>
<dbReference type="InterPro" id="IPR052587">
    <property type="entry name" value="TELO2-interacting_protein_1"/>
</dbReference>
<protein>
    <submittedName>
        <fullName evidence="3">Uncharacterized protein</fullName>
    </submittedName>
</protein>
<dbReference type="InterPro" id="IPR057567">
    <property type="entry name" value="TPR_TTI1_C"/>
</dbReference>
<sequence length="1343" mass="148191">MEDDSWSVERRSAIFSELKRYCLQLLELHQNPSNSNSSSATISPLLQLLRSSSPDDLHPFLDFTLLPLLLLFDMAVDCRSQKKMSSEEKATLLNAPTVPPKLSDSVAEGVVLCLEELLKKCQLASMDQMVVLLKKLTCGAMLSPSEASEEFRGGVIRCFRALLLSLHPCSKKSCLCKEACSSLKLLSGAYLEVISRLPKCDPGECLLAFLQSHAASAAVGHWLSLLLKAADTEAVRGHRGSAELRIEAFLTLRILVARVGTADALAFFLPGVVSQFAKVLHGAKSIISGAAGSAEAIDQAIRGLAEFLIVVLQDAANLSVNEMPMKVNSGRVSVKAKPVSSFLEELRRLPEKSNAQTESAAEDSRGELIESITSTSKSAFKDEMSSDSGILQKSLHVNRTKEWLESTTGHVNKMLCATFPQICVHPMVKVRRGLLAAIQGLLSSCSCTLQDCRTMFLECLCVLVCDDSVEVSVAAHEFLASLLSSSRKHLMEHDLLVVTYYSGPQFVVDHLFHSPVAAAQFLDVFAHCFSQNSLFARSLQSLVLEKPSSTGFLRSVAELKSGSFSISDSNEVYKFQDSQNKQAPYSLECLKEYELPHIPPWFIHVGSQKLYQTLAEILRLVGSSLLADSKPERTLSAIIDIPLNYLRNLVSDLRVKNYSQQSWQSWYARTASGQLLRQASTAVYIVNEITYGMSDRAIESFKMIFPNSGMMREVIEKFGPECAHTCPRDPGHVDSAKSGWKICWNTGARNQLIDCIGSVLHEYLSPEIWDLPTEYKYSLLQSDDEPEDIALHCFHDSSVLHQVIVDGIGIFGLCLGKDFASSGFLHSSLYLLLENLICSNSEIRHAADTVLHILSAVSGHPTVGHLVMANSDYVIDSICRQLRHLDLNPHVPAVLASLLSYIGVADQILPLLDEPMRSVSRELEILGRHQHPRLTVPFLKAVAEIAKSSKHEACSMPSKAEAYSMHVISNMSDAEKRLKASSNHCSVFHCDDETDMQLTVPVESSTYCGDANGQRQEWENILFKLNDSKRYRRIVGSLAGSCLLVATPLLASGKGATALVALDIVEDGITTLAKVEEAYKHEKKCQEAIKRVAQLCSYYHLNDALAAIEEGTDENMLLPAMNKIWPFLVLCIQNNNPAVVRRCLSVISNAVQICGGDFFSRRFHKDGQQFWKLLSVSPFWKKPYSKEEKAPLQLPYRSSGFVEDSKAEVSNLRVQVAVLNMIVDLSRNKRSASALEVVLKKVSGLVVGIACSGIVGLRDASINALMGLSSMDPDLIWLLIADVYYSMKKKDMPSPPSSCYPEISQMLPPPALQNEYLHVQYGGKSFGFDVDISSVEYIFKLRL</sequence>
<dbReference type="PANTHER" id="PTHR18460">
    <property type="entry name" value="TEL2 INTERACTING PROTEIN 1 TTI1 FAMILY MEMBER"/>
    <property type="match status" value="1"/>
</dbReference>
<evidence type="ECO:0000313" key="4">
    <source>
        <dbReference type="Proteomes" id="UP001370490"/>
    </source>
</evidence>
<reference evidence="3 4" key="1">
    <citation type="submission" date="2023-12" db="EMBL/GenBank/DDBJ databases">
        <title>A high-quality genome assembly for Dillenia turbinata (Dilleniales).</title>
        <authorList>
            <person name="Chanderbali A."/>
        </authorList>
    </citation>
    <scope>NUCLEOTIDE SEQUENCE [LARGE SCALE GENOMIC DNA]</scope>
    <source>
        <strain evidence="3">LSX21</strain>
        <tissue evidence="3">Leaf</tissue>
    </source>
</reference>
<dbReference type="Proteomes" id="UP001370490">
    <property type="component" value="Unassembled WGS sequence"/>
</dbReference>
<dbReference type="Pfam" id="PF24181">
    <property type="entry name" value="TPR_TTI1_C"/>
    <property type="match status" value="1"/>
</dbReference>
<gene>
    <name evidence="3" type="ORF">RJ641_000655</name>
</gene>